<evidence type="ECO:0000256" key="3">
    <source>
        <dbReference type="ARBA" id="ARBA00023004"/>
    </source>
</evidence>
<evidence type="ECO:0000256" key="2">
    <source>
        <dbReference type="ARBA" id="ARBA00022801"/>
    </source>
</evidence>
<dbReference type="SUPFAM" id="SSF56300">
    <property type="entry name" value="Metallo-dependent phosphatases"/>
    <property type="match status" value="1"/>
</dbReference>
<protein>
    <submittedName>
        <fullName evidence="6">Metallophosphoesterase</fullName>
    </submittedName>
</protein>
<comment type="similarity">
    <text evidence="4">Belongs to the cyclic nucleotide phosphodiesterase class-III family.</text>
</comment>
<proteinExistence type="inferred from homology"/>
<accession>A0ABY4TQQ2</accession>
<dbReference type="InterPro" id="IPR050884">
    <property type="entry name" value="CNP_phosphodiesterase-III"/>
</dbReference>
<keyword evidence="3" id="KW-0408">Iron</keyword>
<keyword evidence="2" id="KW-0378">Hydrolase</keyword>
<dbReference type="EMBL" id="CP098401">
    <property type="protein sequence ID" value="URW74711.1"/>
    <property type="molecule type" value="Genomic_DNA"/>
</dbReference>
<keyword evidence="1" id="KW-0479">Metal-binding</keyword>
<dbReference type="PANTHER" id="PTHR42988:SF2">
    <property type="entry name" value="CYCLIC NUCLEOTIDE PHOSPHODIESTERASE CBUA0032-RELATED"/>
    <property type="match status" value="1"/>
</dbReference>
<name>A0ABY4TQQ2_9SPHN</name>
<evidence type="ECO:0000256" key="4">
    <source>
        <dbReference type="ARBA" id="ARBA00025742"/>
    </source>
</evidence>
<dbReference type="InterPro" id="IPR029052">
    <property type="entry name" value="Metallo-depent_PP-like"/>
</dbReference>
<reference evidence="6" key="1">
    <citation type="submission" date="2022-05" db="EMBL/GenBank/DDBJ databases">
        <title>Sphingomonas sp. strain RMG20 Genome sequencing and assembly.</title>
        <authorList>
            <person name="Kim I."/>
        </authorList>
    </citation>
    <scope>NUCLEOTIDE SEQUENCE</scope>
    <source>
        <strain evidence="6">RMG20</strain>
    </source>
</reference>
<dbReference type="RefSeq" id="WP_250749554.1">
    <property type="nucleotide sequence ID" value="NZ_CP098401.1"/>
</dbReference>
<dbReference type="Gene3D" id="3.60.21.10">
    <property type="match status" value="1"/>
</dbReference>
<dbReference type="Proteomes" id="UP001055580">
    <property type="component" value="Chromosome"/>
</dbReference>
<sequence length="241" mass="26378">MIRLFHVSDVHFGREDKAAVAWFDATVHAERPDAIIMTGDLTMRAKSSEFAAASAWLEGLKRPVTVEVGNHDLPLFNLFARFFRPYRRYLKLESMIEKPLEIRGVTVVPMKTTTRFQLRNWSKGSVSDRSLERAVAGVGDADTSGLTLVACHHPLIEAGTQASARTHGGANALAALAAAGADAVLSGHVHDPFDLTREVGGRTVRLIGAGTLSSRVRESRPSFNELRIEGRALEVVHRVMD</sequence>
<feature type="domain" description="Calcineurin-like phosphoesterase" evidence="5">
    <location>
        <begin position="3"/>
        <end position="192"/>
    </location>
</feature>
<gene>
    <name evidence="6" type="ORF">M9980_08985</name>
</gene>
<keyword evidence="7" id="KW-1185">Reference proteome</keyword>
<dbReference type="InterPro" id="IPR004843">
    <property type="entry name" value="Calcineurin-like_PHP"/>
</dbReference>
<evidence type="ECO:0000313" key="7">
    <source>
        <dbReference type="Proteomes" id="UP001055580"/>
    </source>
</evidence>
<evidence type="ECO:0000313" key="6">
    <source>
        <dbReference type="EMBL" id="URW74711.1"/>
    </source>
</evidence>
<organism evidence="6 7">
    <name type="scientific">Sphingomonas donggukensis</name>
    <dbReference type="NCBI Taxonomy" id="2949093"/>
    <lineage>
        <taxon>Bacteria</taxon>
        <taxon>Pseudomonadati</taxon>
        <taxon>Pseudomonadota</taxon>
        <taxon>Alphaproteobacteria</taxon>
        <taxon>Sphingomonadales</taxon>
        <taxon>Sphingomonadaceae</taxon>
        <taxon>Sphingomonas</taxon>
    </lineage>
</organism>
<dbReference type="Pfam" id="PF00149">
    <property type="entry name" value="Metallophos"/>
    <property type="match status" value="1"/>
</dbReference>
<evidence type="ECO:0000259" key="5">
    <source>
        <dbReference type="Pfam" id="PF00149"/>
    </source>
</evidence>
<dbReference type="PANTHER" id="PTHR42988">
    <property type="entry name" value="PHOSPHOHYDROLASE"/>
    <property type="match status" value="1"/>
</dbReference>
<evidence type="ECO:0000256" key="1">
    <source>
        <dbReference type="ARBA" id="ARBA00022723"/>
    </source>
</evidence>